<dbReference type="PANTHER" id="PTHR33545">
    <property type="entry name" value="UPF0750 MEMBRANE PROTEIN YITT-RELATED"/>
    <property type="match status" value="1"/>
</dbReference>
<dbReference type="CDD" id="cd16380">
    <property type="entry name" value="YitT_C"/>
    <property type="match status" value="1"/>
</dbReference>
<dbReference type="PANTHER" id="PTHR33545:SF5">
    <property type="entry name" value="UPF0750 MEMBRANE PROTEIN YITT"/>
    <property type="match status" value="1"/>
</dbReference>
<comment type="caution">
    <text evidence="8">The sequence shown here is derived from an EMBL/GenBank/DDBJ whole genome shotgun (WGS) entry which is preliminary data.</text>
</comment>
<evidence type="ECO:0000313" key="8">
    <source>
        <dbReference type="EMBL" id="MSS62859.1"/>
    </source>
</evidence>
<dbReference type="InterPro" id="IPR051461">
    <property type="entry name" value="UPF0750_membrane"/>
</dbReference>
<evidence type="ECO:0000313" key="9">
    <source>
        <dbReference type="Proteomes" id="UP000482209"/>
    </source>
</evidence>
<keyword evidence="2" id="KW-1003">Cell membrane</keyword>
<keyword evidence="9" id="KW-1185">Reference proteome</keyword>
<reference evidence="8 9" key="1">
    <citation type="submission" date="2019-08" db="EMBL/GenBank/DDBJ databases">
        <title>In-depth cultivation of the pig gut microbiome towards novel bacterial diversity and tailored functional studies.</title>
        <authorList>
            <person name="Wylensek D."/>
            <person name="Hitch T.C.A."/>
            <person name="Clavel T."/>
        </authorList>
    </citation>
    <scope>NUCLEOTIDE SEQUENCE [LARGE SCALE GENOMIC DNA]</scope>
    <source>
        <strain evidence="8 9">WCA-693-APC-MOT-I</strain>
    </source>
</reference>
<dbReference type="InterPro" id="IPR019264">
    <property type="entry name" value="DUF2179"/>
</dbReference>
<feature type="domain" description="DUF2179" evidence="7">
    <location>
        <begin position="240"/>
        <end position="292"/>
    </location>
</feature>
<feature type="transmembrane region" description="Helical" evidence="6">
    <location>
        <begin position="72"/>
        <end position="91"/>
    </location>
</feature>
<evidence type="ECO:0000256" key="1">
    <source>
        <dbReference type="ARBA" id="ARBA00004651"/>
    </source>
</evidence>
<dbReference type="PIRSF" id="PIRSF006483">
    <property type="entry name" value="Membrane_protein_YitT"/>
    <property type="match status" value="1"/>
</dbReference>
<evidence type="ECO:0000256" key="6">
    <source>
        <dbReference type="SAM" id="Phobius"/>
    </source>
</evidence>
<name>A0A6L5XW72_9FIRM</name>
<proteinExistence type="predicted"/>
<dbReference type="AlphaFoldDB" id="A0A6L5XW72"/>
<keyword evidence="4 6" id="KW-1133">Transmembrane helix</keyword>
<evidence type="ECO:0000256" key="5">
    <source>
        <dbReference type="ARBA" id="ARBA00023136"/>
    </source>
</evidence>
<evidence type="ECO:0000256" key="2">
    <source>
        <dbReference type="ARBA" id="ARBA00022475"/>
    </source>
</evidence>
<dbReference type="GO" id="GO:0005886">
    <property type="term" value="C:plasma membrane"/>
    <property type="evidence" value="ECO:0007669"/>
    <property type="project" value="UniProtKB-SubCell"/>
</dbReference>
<dbReference type="Gene3D" id="3.30.70.120">
    <property type="match status" value="1"/>
</dbReference>
<feature type="transmembrane region" description="Helical" evidence="6">
    <location>
        <begin position="176"/>
        <end position="204"/>
    </location>
</feature>
<evidence type="ECO:0000256" key="3">
    <source>
        <dbReference type="ARBA" id="ARBA00022692"/>
    </source>
</evidence>
<organism evidence="8 9">
    <name type="scientific">Velocimicrobium porci</name>
    <dbReference type="NCBI Taxonomy" id="2606634"/>
    <lineage>
        <taxon>Bacteria</taxon>
        <taxon>Bacillati</taxon>
        <taxon>Bacillota</taxon>
        <taxon>Clostridia</taxon>
        <taxon>Lachnospirales</taxon>
        <taxon>Lachnospiraceae</taxon>
        <taxon>Velocimicrobium</taxon>
    </lineage>
</organism>
<protein>
    <submittedName>
        <fullName evidence="8">YitT family protein</fullName>
    </submittedName>
</protein>
<dbReference type="InterPro" id="IPR003740">
    <property type="entry name" value="YitT"/>
</dbReference>
<dbReference type="Proteomes" id="UP000482209">
    <property type="component" value="Unassembled WGS sequence"/>
</dbReference>
<dbReference type="RefSeq" id="WP_154517071.1">
    <property type="nucleotide sequence ID" value="NZ_VUMT01000003.1"/>
</dbReference>
<accession>A0A6L5XW72</accession>
<dbReference type="Pfam" id="PF02588">
    <property type="entry name" value="YitT_membrane"/>
    <property type="match status" value="1"/>
</dbReference>
<keyword evidence="3 6" id="KW-0812">Transmembrane</keyword>
<dbReference type="Pfam" id="PF10035">
    <property type="entry name" value="DUF2179"/>
    <property type="match status" value="1"/>
</dbReference>
<sequence length="300" mass="33915">MENKKNYYLTLFDSEKIFVQYLKIVFGCILFSISVNWFVIPVEMYNGGIYGLAQIIRTLLSRYTSIPLPTSFDISGVINLLLNIPLFYIAYRYISKQFFTKTMFCLLVQTILLSIIPIPTEPLLKDMLPNCLIGGVMAGYGLGLMLRSGGCSGGVDILGIYFLHNTNRITVGKISIAVNAVIYFICAFLFDLNIACYSVIYAGIISFTMDKTHYQNINMLCFIISKNKQLQYELTNVLGRGVTYWPGKGAYLDEDMIVNAVVISKYEVKELKKTVNLLDPDAFVFMNEGITVDGYYLKKL</sequence>
<dbReference type="EMBL" id="VUMT01000003">
    <property type="protein sequence ID" value="MSS62859.1"/>
    <property type="molecule type" value="Genomic_DNA"/>
</dbReference>
<comment type="subcellular location">
    <subcellularLocation>
        <location evidence="1">Cell membrane</location>
        <topology evidence="1">Multi-pass membrane protein</topology>
    </subcellularLocation>
</comment>
<keyword evidence="5 6" id="KW-0472">Membrane</keyword>
<gene>
    <name evidence="8" type="ORF">FYJ58_03070</name>
</gene>
<feature type="transmembrane region" description="Helical" evidence="6">
    <location>
        <begin position="21"/>
        <end position="40"/>
    </location>
</feature>
<evidence type="ECO:0000256" key="4">
    <source>
        <dbReference type="ARBA" id="ARBA00022989"/>
    </source>
</evidence>
<evidence type="ECO:0000259" key="7">
    <source>
        <dbReference type="Pfam" id="PF10035"/>
    </source>
</evidence>
<dbReference type="InterPro" id="IPR015867">
    <property type="entry name" value="N-reg_PII/ATP_PRibTrfase_C"/>
</dbReference>
<feature type="transmembrane region" description="Helical" evidence="6">
    <location>
        <begin position="138"/>
        <end position="164"/>
    </location>
</feature>
<feature type="transmembrane region" description="Helical" evidence="6">
    <location>
        <begin position="98"/>
        <end position="118"/>
    </location>
</feature>